<dbReference type="RefSeq" id="WP_133343585.1">
    <property type="nucleotide sequence ID" value="NZ_SMZO01000036.1"/>
</dbReference>
<dbReference type="InterPro" id="IPR000055">
    <property type="entry name" value="Restrct_endonuc_typeI_TRD"/>
</dbReference>
<dbReference type="InterPro" id="IPR044946">
    <property type="entry name" value="Restrct_endonuc_typeI_TRD_sf"/>
</dbReference>
<dbReference type="GO" id="GO:0009307">
    <property type="term" value="P:DNA restriction-modification system"/>
    <property type="evidence" value="ECO:0007669"/>
    <property type="project" value="UniProtKB-KW"/>
</dbReference>
<evidence type="ECO:0000259" key="4">
    <source>
        <dbReference type="Pfam" id="PF01420"/>
    </source>
</evidence>
<keyword evidence="6" id="KW-1185">Reference proteome</keyword>
<dbReference type="PANTHER" id="PTHR30408:SF13">
    <property type="entry name" value="TYPE I RESTRICTION ENZYME HINDI SPECIFICITY SUBUNIT"/>
    <property type="match status" value="1"/>
</dbReference>
<dbReference type="AlphaFoldDB" id="A0A4R6APR9"/>
<evidence type="ECO:0000313" key="6">
    <source>
        <dbReference type="Proteomes" id="UP000294562"/>
    </source>
</evidence>
<reference evidence="5 6" key="1">
    <citation type="submission" date="2019-03" db="EMBL/GenBank/DDBJ databases">
        <title>Rhodobacteraceae bacterium SM1902, a new member of the family Rhodobacteraceae isolated from Yantai.</title>
        <authorList>
            <person name="Sun Y."/>
        </authorList>
    </citation>
    <scope>NUCLEOTIDE SEQUENCE [LARGE SCALE GENOMIC DNA]</scope>
    <source>
        <strain evidence="5 6">SM1902</strain>
    </source>
</reference>
<dbReference type="GO" id="GO:0003677">
    <property type="term" value="F:DNA binding"/>
    <property type="evidence" value="ECO:0007669"/>
    <property type="project" value="UniProtKB-KW"/>
</dbReference>
<keyword evidence="2" id="KW-0680">Restriction system</keyword>
<dbReference type="InterPro" id="IPR052021">
    <property type="entry name" value="Type-I_RS_S_subunit"/>
</dbReference>
<dbReference type="Proteomes" id="UP000294562">
    <property type="component" value="Unassembled WGS sequence"/>
</dbReference>
<evidence type="ECO:0000256" key="3">
    <source>
        <dbReference type="ARBA" id="ARBA00023125"/>
    </source>
</evidence>
<dbReference type="EMBL" id="SMZO01000036">
    <property type="protein sequence ID" value="TDL86070.1"/>
    <property type="molecule type" value="Genomic_DNA"/>
</dbReference>
<comment type="similarity">
    <text evidence="1">Belongs to the type-I restriction system S methylase family.</text>
</comment>
<keyword evidence="3" id="KW-0238">DNA-binding</keyword>
<dbReference type="CDD" id="cd16961">
    <property type="entry name" value="RMtype1_S_TRD-CR_like"/>
    <property type="match status" value="1"/>
</dbReference>
<dbReference type="GO" id="GO:0004519">
    <property type="term" value="F:endonuclease activity"/>
    <property type="evidence" value="ECO:0007669"/>
    <property type="project" value="UniProtKB-KW"/>
</dbReference>
<keyword evidence="5" id="KW-0378">Hydrolase</keyword>
<keyword evidence="5" id="KW-0540">Nuclease</keyword>
<protein>
    <submittedName>
        <fullName evidence="5">Restriction endonuclease subunit S</fullName>
    </submittedName>
</protein>
<evidence type="ECO:0000256" key="1">
    <source>
        <dbReference type="ARBA" id="ARBA00010923"/>
    </source>
</evidence>
<sequence>MNELFPLWAPWEVRSLSDLCSGADASIQTGPFGSQLHASDYVEVGTPCVMPQDIKGGRISTESIARISEEDLLRLCRFQLRRGDIVYPRRGDISKRALVGERETGWLCGTGCLRIRSNASAVDPAFLANYLSHPEVCAWIEGNAVGATMPHLNTGLAAAIPVVCPPIEEQREIAAILGALDDKIELNRKKAATLEEMARALYRSWFVDFDPVHAKAAGRTPAHMDATTAALFPDNFGEDGLPEGWSAEPFIDQALWVNGAAYKNMHFSTDADALPVIKIAELKAGVTANTKFTATDLGDRYRISRGELLFSWSGNPDTSIDAFVWPLGDAWLNQHIFAVRDNGRMSRAALFCALRYFKPEMAEIARNKQTIGLGHITRKDLEAFPVSVPPETVETAFETQVAPLFDRYCACLYENQTLATLRDTLLPRLMSGELRVGEAKEQVVAVA</sequence>
<accession>A0A4R6APR9</accession>
<gene>
    <name evidence="5" type="ORF">E2L05_14305</name>
</gene>
<proteinExistence type="inferred from homology"/>
<dbReference type="Pfam" id="PF01420">
    <property type="entry name" value="Methylase_S"/>
    <property type="match status" value="1"/>
</dbReference>
<evidence type="ECO:0000313" key="5">
    <source>
        <dbReference type="EMBL" id="TDL86070.1"/>
    </source>
</evidence>
<dbReference type="SUPFAM" id="SSF116734">
    <property type="entry name" value="DNA methylase specificity domain"/>
    <property type="match status" value="2"/>
</dbReference>
<comment type="caution">
    <text evidence="5">The sequence shown here is derived from an EMBL/GenBank/DDBJ whole genome shotgun (WGS) entry which is preliminary data.</text>
</comment>
<dbReference type="Gene3D" id="3.90.220.20">
    <property type="entry name" value="DNA methylase specificity domains"/>
    <property type="match status" value="2"/>
</dbReference>
<keyword evidence="5" id="KW-0255">Endonuclease</keyword>
<dbReference type="PANTHER" id="PTHR30408">
    <property type="entry name" value="TYPE-1 RESTRICTION ENZYME ECOKI SPECIFICITY PROTEIN"/>
    <property type="match status" value="1"/>
</dbReference>
<feature type="domain" description="Type I restriction modification DNA specificity" evidence="4">
    <location>
        <begin position="11"/>
        <end position="195"/>
    </location>
</feature>
<name>A0A4R6APR9_9RHOB</name>
<evidence type="ECO:0000256" key="2">
    <source>
        <dbReference type="ARBA" id="ARBA00022747"/>
    </source>
</evidence>
<dbReference type="OrthoDB" id="512700at2"/>
<organism evidence="5 6">
    <name type="scientific">Meridianimarinicoccus aquatilis</name>
    <dbReference type="NCBI Taxonomy" id="2552766"/>
    <lineage>
        <taxon>Bacteria</taxon>
        <taxon>Pseudomonadati</taxon>
        <taxon>Pseudomonadota</taxon>
        <taxon>Alphaproteobacteria</taxon>
        <taxon>Rhodobacterales</taxon>
        <taxon>Paracoccaceae</taxon>
        <taxon>Meridianimarinicoccus</taxon>
    </lineage>
</organism>